<evidence type="ECO:0000259" key="3">
    <source>
        <dbReference type="Pfam" id="PF13458"/>
    </source>
</evidence>
<dbReference type="SUPFAM" id="SSF53822">
    <property type="entry name" value="Periplasmic binding protein-like I"/>
    <property type="match status" value="1"/>
</dbReference>
<dbReference type="Gene3D" id="3.40.50.2300">
    <property type="match status" value="2"/>
</dbReference>
<dbReference type="InterPro" id="IPR028081">
    <property type="entry name" value="Leu-bd"/>
</dbReference>
<dbReference type="InterPro" id="IPR006311">
    <property type="entry name" value="TAT_signal"/>
</dbReference>
<dbReference type="PANTHER" id="PTHR30483">
    <property type="entry name" value="LEUCINE-SPECIFIC-BINDING PROTEIN"/>
    <property type="match status" value="1"/>
</dbReference>
<dbReference type="PANTHER" id="PTHR30483:SF6">
    <property type="entry name" value="PERIPLASMIC BINDING PROTEIN OF ABC TRANSPORTER FOR NATURAL AMINO ACIDS"/>
    <property type="match status" value="1"/>
</dbReference>
<gene>
    <name evidence="4" type="ORF">ABIE13_002542</name>
</gene>
<evidence type="ECO:0000256" key="1">
    <source>
        <dbReference type="ARBA" id="ARBA00010062"/>
    </source>
</evidence>
<keyword evidence="5" id="KW-1185">Reference proteome</keyword>
<dbReference type="Proteomes" id="UP001549320">
    <property type="component" value="Unassembled WGS sequence"/>
</dbReference>
<dbReference type="InterPro" id="IPR028082">
    <property type="entry name" value="Peripla_BP_I"/>
</dbReference>
<name>A0ABV2Q8R4_9BURK</name>
<proteinExistence type="inferred from homology"/>
<sequence length="404" mass="44125">MSNFHFSRRDALKTLAATSGSIISGATWAQSAQGDLNIAVLSQFSGNYATLGPSILRGAQLIVEERGGKVLGRKINLLQRDDEGKPAVGVRRITELVENEGVRYFTGNASSAVGLAEAEIAARSKVVQFAGGGSDEFTGARCNDFTFQWSAHPYTACSATLEYIRKLHPNAKRIYTLTADYAFGHSLLKYTQALAPGLGFEMIAGDRHPANERQFTQYFNKAFAAKPDVVLLLTAGADFLAAARQLHSFGAKNLVVGAPWAAEIDDLKELTPNMRAWLILGLNYHAGIDNPVNKSFVVSAVKKYKSVPTYPMAMGYDTFRTLFLAMEKANSVDPKVVAKTLEGWRFDSVHGSTQIDAKTHQSLRPYYLARCKAASEMKNADDIAEIVYQGNKPQPAELNDCKRA</sequence>
<protein>
    <submittedName>
        <fullName evidence="4">Branched-chain amino acid transport system substrate-binding protein</fullName>
    </submittedName>
</protein>
<comment type="similarity">
    <text evidence="1">Belongs to the leucine-binding protein family.</text>
</comment>
<dbReference type="Pfam" id="PF13458">
    <property type="entry name" value="Peripla_BP_6"/>
    <property type="match status" value="1"/>
</dbReference>
<evidence type="ECO:0000313" key="4">
    <source>
        <dbReference type="EMBL" id="MET4577431.1"/>
    </source>
</evidence>
<evidence type="ECO:0000256" key="2">
    <source>
        <dbReference type="ARBA" id="ARBA00022729"/>
    </source>
</evidence>
<dbReference type="InterPro" id="IPR051010">
    <property type="entry name" value="BCAA_transport"/>
</dbReference>
<dbReference type="PROSITE" id="PS51318">
    <property type="entry name" value="TAT"/>
    <property type="match status" value="1"/>
</dbReference>
<dbReference type="RefSeq" id="WP_354443823.1">
    <property type="nucleotide sequence ID" value="NZ_JBEPSH010000005.1"/>
</dbReference>
<reference evidence="4 5" key="1">
    <citation type="submission" date="2024-06" db="EMBL/GenBank/DDBJ databases">
        <title>Sorghum-associated microbial communities from plants grown in Nebraska, USA.</title>
        <authorList>
            <person name="Schachtman D."/>
        </authorList>
    </citation>
    <scope>NUCLEOTIDE SEQUENCE [LARGE SCALE GENOMIC DNA]</scope>
    <source>
        <strain evidence="4 5">2709</strain>
    </source>
</reference>
<comment type="caution">
    <text evidence="4">The sequence shown here is derived from an EMBL/GenBank/DDBJ whole genome shotgun (WGS) entry which is preliminary data.</text>
</comment>
<organism evidence="4 5">
    <name type="scientific">Ottowia thiooxydans</name>
    <dbReference type="NCBI Taxonomy" id="219182"/>
    <lineage>
        <taxon>Bacteria</taxon>
        <taxon>Pseudomonadati</taxon>
        <taxon>Pseudomonadota</taxon>
        <taxon>Betaproteobacteria</taxon>
        <taxon>Burkholderiales</taxon>
        <taxon>Comamonadaceae</taxon>
        <taxon>Ottowia</taxon>
    </lineage>
</organism>
<accession>A0ABV2Q8R4</accession>
<dbReference type="EMBL" id="JBEPSH010000005">
    <property type="protein sequence ID" value="MET4577431.1"/>
    <property type="molecule type" value="Genomic_DNA"/>
</dbReference>
<feature type="domain" description="Leucine-binding protein" evidence="3">
    <location>
        <begin position="37"/>
        <end position="373"/>
    </location>
</feature>
<keyword evidence="2" id="KW-0732">Signal</keyword>
<evidence type="ECO:0000313" key="5">
    <source>
        <dbReference type="Proteomes" id="UP001549320"/>
    </source>
</evidence>